<keyword evidence="3" id="KW-1185">Reference proteome</keyword>
<proteinExistence type="predicted"/>
<dbReference type="EMBL" id="KZ679131">
    <property type="protein sequence ID" value="PTB77040.1"/>
    <property type="molecule type" value="Genomic_DNA"/>
</dbReference>
<dbReference type="InterPro" id="IPR003959">
    <property type="entry name" value="ATPase_AAA_core"/>
</dbReference>
<dbReference type="OrthoDB" id="10042665at2759"/>
<evidence type="ECO:0000313" key="3">
    <source>
        <dbReference type="Proteomes" id="UP000240760"/>
    </source>
</evidence>
<name>A0A2T4C651_TRILO</name>
<evidence type="ECO:0000313" key="2">
    <source>
        <dbReference type="EMBL" id="PTB77040.1"/>
    </source>
</evidence>
<dbReference type="Pfam" id="PF22942">
    <property type="entry name" value="DUF7025"/>
    <property type="match status" value="1"/>
</dbReference>
<sequence length="643" mass="72747">MAASPSDTKAPLLEEVLQVLHSFDSNEPSTTDSKDSSKNSIGFGTKVLYEGPSKCQCCINWVEQYPQQLKESVEETSDAKKYAILCRVKKSHGNSKKPLELHSIVIQNSVLKSVLGKVLAGYTDVATTLEYVVFEAPFWEFFYRWQQLEEAQNDPESSDLIKLLLDTLKILLNDTHRIARDLAQNKVITYDYLWTIFPPKTMVYHQLFGRDCLLEVNKTEYYEGEAKTYDLHCRYIDRDAEKFGWKILLIEIPRFAGAKPILELKAYPAEYHKTPGHLHSTLVERGRRFISLSGCHHKAYQGKIKVSSKSFFSSNDEFPINERVMIDAASFAMHNHSPSYLSPINWGTDALGFRHPENFSDKLLMLCSPVVKAYGLKTKAWGQIYVDGISDIDWDDNAFRNLVLNEDTKKLVESFVLAQLKQKGSSQFDDIVQGKGQGMIMLLAGEPGVGKTLTAETVAERARQPLYMVSAGELGTSSQEVEKALTTILDLAYRWNAILLLDESDVFLEQRSSDNLQRNQLVSVFLRMLEYYRGLLFLTTNRLSSFDSAFQSRIHLTLNYQGLDKPSRQKIWEAMLKRAHADSDFSVAELAAFAHEPLNGRQIKNVVKAAKLLAAADETALDASHINIVLQVMKREGNIEALN</sequence>
<evidence type="ECO:0000259" key="1">
    <source>
        <dbReference type="SMART" id="SM00382"/>
    </source>
</evidence>
<feature type="domain" description="AAA+ ATPase" evidence="1">
    <location>
        <begin position="437"/>
        <end position="564"/>
    </location>
</feature>
<dbReference type="InterPro" id="IPR054289">
    <property type="entry name" value="DUF7025"/>
</dbReference>
<dbReference type="SMART" id="SM00382">
    <property type="entry name" value="AAA"/>
    <property type="match status" value="1"/>
</dbReference>
<protein>
    <submittedName>
        <fullName evidence="2">P-loop containing nucleoside triphosphate hydrolase protein</fullName>
    </submittedName>
</protein>
<dbReference type="AlphaFoldDB" id="A0A2T4C651"/>
<dbReference type="Gene3D" id="3.40.50.300">
    <property type="entry name" value="P-loop containing nucleotide triphosphate hydrolases"/>
    <property type="match status" value="1"/>
</dbReference>
<dbReference type="GO" id="GO:0016887">
    <property type="term" value="F:ATP hydrolysis activity"/>
    <property type="evidence" value="ECO:0007669"/>
    <property type="project" value="InterPro"/>
</dbReference>
<dbReference type="PANTHER" id="PTHR46411">
    <property type="entry name" value="FAMILY ATPASE, PUTATIVE-RELATED"/>
    <property type="match status" value="1"/>
</dbReference>
<dbReference type="InterPro" id="IPR003593">
    <property type="entry name" value="AAA+_ATPase"/>
</dbReference>
<dbReference type="SUPFAM" id="SSF52540">
    <property type="entry name" value="P-loop containing nucleoside triphosphate hydrolases"/>
    <property type="match status" value="1"/>
</dbReference>
<organism evidence="2 3">
    <name type="scientific">Trichoderma longibrachiatum ATCC 18648</name>
    <dbReference type="NCBI Taxonomy" id="983965"/>
    <lineage>
        <taxon>Eukaryota</taxon>
        <taxon>Fungi</taxon>
        <taxon>Dikarya</taxon>
        <taxon>Ascomycota</taxon>
        <taxon>Pezizomycotina</taxon>
        <taxon>Sordariomycetes</taxon>
        <taxon>Hypocreomycetidae</taxon>
        <taxon>Hypocreales</taxon>
        <taxon>Hypocreaceae</taxon>
        <taxon>Trichoderma</taxon>
    </lineage>
</organism>
<dbReference type="Proteomes" id="UP000240760">
    <property type="component" value="Unassembled WGS sequence"/>
</dbReference>
<reference evidence="2 3" key="1">
    <citation type="submission" date="2016-07" db="EMBL/GenBank/DDBJ databases">
        <title>Multiple horizontal gene transfer events from other fungi enriched the ability of initially mycotrophic Trichoderma (Ascomycota) to feed on dead plant biomass.</title>
        <authorList>
            <consortium name="DOE Joint Genome Institute"/>
            <person name="Aerts A."/>
            <person name="Atanasova L."/>
            <person name="Chenthamara K."/>
            <person name="Zhang J."/>
            <person name="Grujic M."/>
            <person name="Henrissat B."/>
            <person name="Kuo A."/>
            <person name="Salamov A."/>
            <person name="Lipzen A."/>
            <person name="Labutti K."/>
            <person name="Barry K."/>
            <person name="Miao Y."/>
            <person name="Rahimi M.J."/>
            <person name="Shen Q."/>
            <person name="Grigoriev I.V."/>
            <person name="Kubicek C.P."/>
            <person name="Druzhinina I.S."/>
        </authorList>
    </citation>
    <scope>NUCLEOTIDE SEQUENCE [LARGE SCALE GENOMIC DNA]</scope>
    <source>
        <strain evidence="2 3">ATCC 18648</strain>
    </source>
</reference>
<dbReference type="CDD" id="cd19481">
    <property type="entry name" value="RecA-like_protease"/>
    <property type="match status" value="1"/>
</dbReference>
<accession>A0A2T4C651</accession>
<dbReference type="InterPro" id="IPR027417">
    <property type="entry name" value="P-loop_NTPase"/>
</dbReference>
<gene>
    <name evidence="2" type="ORF">M440DRAFT_1376554</name>
</gene>
<dbReference type="STRING" id="983965.A0A2T4C651"/>
<dbReference type="Pfam" id="PF00004">
    <property type="entry name" value="AAA"/>
    <property type="match status" value="1"/>
</dbReference>
<dbReference type="PANTHER" id="PTHR46411:SF3">
    <property type="entry name" value="AAA+ ATPASE DOMAIN-CONTAINING PROTEIN"/>
    <property type="match status" value="1"/>
</dbReference>
<dbReference type="GO" id="GO:0005524">
    <property type="term" value="F:ATP binding"/>
    <property type="evidence" value="ECO:0007669"/>
    <property type="project" value="InterPro"/>
</dbReference>
<keyword evidence="2" id="KW-0378">Hydrolase</keyword>